<organism evidence="1 2">
    <name type="scientific">Nocardioides luti</name>
    <dbReference type="NCBI Taxonomy" id="2761101"/>
    <lineage>
        <taxon>Bacteria</taxon>
        <taxon>Bacillati</taxon>
        <taxon>Actinomycetota</taxon>
        <taxon>Actinomycetes</taxon>
        <taxon>Propionibacteriales</taxon>
        <taxon>Nocardioidaceae</taxon>
        <taxon>Nocardioides</taxon>
    </lineage>
</organism>
<dbReference type="AlphaFoldDB" id="A0A7X0RGK2"/>
<evidence type="ECO:0008006" key="3">
    <source>
        <dbReference type="Google" id="ProtNLM"/>
    </source>
</evidence>
<protein>
    <recommendedName>
        <fullName evidence="3">RiboL-PSP-HEPN domain-containing protein</fullName>
    </recommendedName>
</protein>
<keyword evidence="2" id="KW-1185">Reference proteome</keyword>
<proteinExistence type="predicted"/>
<gene>
    <name evidence="1" type="ORF">H5V45_11450</name>
</gene>
<accession>A0A7X0RGK2</accession>
<evidence type="ECO:0000313" key="2">
    <source>
        <dbReference type="Proteomes" id="UP000523955"/>
    </source>
</evidence>
<reference evidence="1 2" key="1">
    <citation type="submission" date="2020-08" db="EMBL/GenBank/DDBJ databases">
        <authorList>
            <person name="Seo M.-J."/>
        </authorList>
    </citation>
    <scope>NUCLEOTIDE SEQUENCE [LARGE SCALE GENOMIC DNA]</scope>
    <source>
        <strain evidence="1 2">KIGAM211</strain>
    </source>
</reference>
<name>A0A7X0RGK2_9ACTN</name>
<sequence length="236" mass="25999">MAAPSFSLAAPPLQTSLDRFVAMLRMPRDLLAIHPRSKGNSGKAAALNPALVLGTISAFEGFVEDFIAVGLAKQGATMGEIANEIGKWNNPDLREFSTRVEALFGGPGKSVTGRQIRMNINTRAGHSTWAEREVDWADVLLDASSWMQVRHALTHGLVPSWSDVRWPPPLRKDPKRPPASRVLRKSGNGHTLVLQNALNCCRIYTLGAQHVADRAAAWLDETLDWSNFPEFKLKKK</sequence>
<dbReference type="Proteomes" id="UP000523955">
    <property type="component" value="Unassembled WGS sequence"/>
</dbReference>
<dbReference type="EMBL" id="JACKXE010000001">
    <property type="protein sequence ID" value="MBB6627933.1"/>
    <property type="molecule type" value="Genomic_DNA"/>
</dbReference>
<dbReference type="RefSeq" id="WP_185253038.1">
    <property type="nucleotide sequence ID" value="NZ_JACKXE010000001.1"/>
</dbReference>
<comment type="caution">
    <text evidence="1">The sequence shown here is derived from an EMBL/GenBank/DDBJ whole genome shotgun (WGS) entry which is preliminary data.</text>
</comment>
<evidence type="ECO:0000313" key="1">
    <source>
        <dbReference type="EMBL" id="MBB6627933.1"/>
    </source>
</evidence>